<dbReference type="PANTHER" id="PTHR43606">
    <property type="entry name" value="PHOSPHATASE, PUTATIVE (AFU_ORTHOLOGUE AFUA_6G08710)-RELATED"/>
    <property type="match status" value="1"/>
</dbReference>
<accession>A0A1M5ALQ0</accession>
<dbReference type="InterPro" id="IPR018946">
    <property type="entry name" value="PhoD-like_MPP"/>
</dbReference>
<reference evidence="4" key="1">
    <citation type="submission" date="2016-11" db="EMBL/GenBank/DDBJ databases">
        <authorList>
            <person name="Varghese N."/>
            <person name="Submissions S."/>
        </authorList>
    </citation>
    <scope>NUCLEOTIDE SEQUENCE [LARGE SCALE GENOMIC DNA]</scope>
    <source>
        <strain evidence="4">DSM 17539</strain>
    </source>
</reference>
<name>A0A1M5ALQ0_9FLAO</name>
<dbReference type="Gene3D" id="3.60.21.70">
    <property type="entry name" value="PhoD-like phosphatase"/>
    <property type="match status" value="1"/>
</dbReference>
<feature type="chain" id="PRO_5013245746" evidence="1">
    <location>
        <begin position="28"/>
        <end position="476"/>
    </location>
</feature>
<organism evidence="3 4">
    <name type="scientific">Arenibacter palladensis</name>
    <dbReference type="NCBI Taxonomy" id="237373"/>
    <lineage>
        <taxon>Bacteria</taxon>
        <taxon>Pseudomonadati</taxon>
        <taxon>Bacteroidota</taxon>
        <taxon>Flavobacteriia</taxon>
        <taxon>Flavobacteriales</taxon>
        <taxon>Flavobacteriaceae</taxon>
        <taxon>Arenibacter</taxon>
    </lineage>
</organism>
<evidence type="ECO:0000259" key="2">
    <source>
        <dbReference type="Pfam" id="PF09423"/>
    </source>
</evidence>
<dbReference type="InterPro" id="IPR052900">
    <property type="entry name" value="Phospholipid_Metab_Enz"/>
</dbReference>
<proteinExistence type="predicted"/>
<dbReference type="SUPFAM" id="SSF56300">
    <property type="entry name" value="Metallo-dependent phosphatases"/>
    <property type="match status" value="1"/>
</dbReference>
<dbReference type="EMBL" id="FQUX01000003">
    <property type="protein sequence ID" value="SHF31191.1"/>
    <property type="molecule type" value="Genomic_DNA"/>
</dbReference>
<evidence type="ECO:0000313" key="3">
    <source>
        <dbReference type="EMBL" id="SHF31191.1"/>
    </source>
</evidence>
<gene>
    <name evidence="3" type="ORF">SAMN03080594_103307</name>
</gene>
<evidence type="ECO:0000256" key="1">
    <source>
        <dbReference type="SAM" id="SignalP"/>
    </source>
</evidence>
<dbReference type="PANTHER" id="PTHR43606:SF1">
    <property type="entry name" value="PHOD-LIKE PHOSPHATASE METALLOPHOSPHATASE DOMAIN-CONTAINING PROTEIN"/>
    <property type="match status" value="1"/>
</dbReference>
<dbReference type="InterPro" id="IPR029052">
    <property type="entry name" value="Metallo-depent_PP-like"/>
</dbReference>
<dbReference type="InterPro" id="IPR038607">
    <property type="entry name" value="PhoD-like_sf"/>
</dbReference>
<dbReference type="Pfam" id="PF09423">
    <property type="entry name" value="PhoD"/>
    <property type="match status" value="1"/>
</dbReference>
<evidence type="ECO:0000313" key="4">
    <source>
        <dbReference type="Proteomes" id="UP000184406"/>
    </source>
</evidence>
<feature type="domain" description="PhoD-like phosphatase metallophosphatase" evidence="2">
    <location>
        <begin position="176"/>
        <end position="416"/>
    </location>
</feature>
<sequence>MIKKYILKKNIIALIGTFVVLISNLHAQNSDHVYFTNGFKIGELTHSSAVVWTRLCKSEKPVPIKHQQKGAPFRSPIDFDNNMPVNEMDGAVEGSFGQISIEVRSKDTVINTPWEYVSEYKDFTLKRRITGLKSNTEHTVTVKGRKSTEAPITEIQGRFTTAPLANEVTPVLFTSSTCQYFWSYDDPERGFKIYDNMLKLNPLFHCQTGDYVYYDKAGPMAYNMELARHKWHAINSWPSLNNFYNNTPLYLQKDDHDVLKDDAMPNSTPFGELSFEDGLLIWNEQAPIMDKSYRTFRWGKDLQIWMVEGRDYRSDNKAPDGEDKSIWGKEQIEWFKQTVEASDATFKILSSPTPVVGPDRAKGKIDNHSNDSFKTEGNWLRKYLSDQKMFVINGDRHWQYVSVDPDTGLMEFSQGPSSDSHAQGWDANDIRPEHKFLRVKGGFLAVKVHREGNTPMIEFIHYDVDGNIVNKETISR</sequence>
<keyword evidence="1" id="KW-0732">Signal</keyword>
<dbReference type="Proteomes" id="UP000184406">
    <property type="component" value="Unassembled WGS sequence"/>
</dbReference>
<keyword evidence="4" id="KW-1185">Reference proteome</keyword>
<dbReference type="OrthoDB" id="9763616at2"/>
<dbReference type="AlphaFoldDB" id="A0A1M5ALQ0"/>
<protein>
    <submittedName>
        <fullName evidence="3">Alkaline phosphatase D</fullName>
    </submittedName>
</protein>
<feature type="signal peptide" evidence="1">
    <location>
        <begin position="1"/>
        <end position="27"/>
    </location>
</feature>